<proteinExistence type="predicted"/>
<feature type="compositionally biased region" description="Basic and acidic residues" evidence="2">
    <location>
        <begin position="334"/>
        <end position="387"/>
    </location>
</feature>
<dbReference type="EMBL" id="JH431009">
    <property type="status" value="NOT_ANNOTATED_CDS"/>
    <property type="molecule type" value="Genomic_DNA"/>
</dbReference>
<dbReference type="Gene3D" id="1.10.510.10">
    <property type="entry name" value="Transferase(Phosphotransferase) domain 1"/>
    <property type="match status" value="1"/>
</dbReference>
<name>T1IMB1_STRMM</name>
<dbReference type="HOGENOM" id="CLU_577876_0_0_1"/>
<dbReference type="GO" id="GO:0004674">
    <property type="term" value="F:protein serine/threonine kinase activity"/>
    <property type="evidence" value="ECO:0007669"/>
    <property type="project" value="UniProtKB-EC"/>
</dbReference>
<feature type="domain" description="Protein kinase" evidence="3">
    <location>
        <begin position="35"/>
        <end position="311"/>
    </location>
</feature>
<dbReference type="SUPFAM" id="SSF56112">
    <property type="entry name" value="Protein kinase-like (PK-like)"/>
    <property type="match status" value="1"/>
</dbReference>
<dbReference type="Pfam" id="PF07714">
    <property type="entry name" value="PK_Tyr_Ser-Thr"/>
    <property type="match status" value="1"/>
</dbReference>
<dbReference type="EnsemblMetazoa" id="SMAR002110-RA">
    <property type="protein sequence ID" value="SMAR002110-PA"/>
    <property type="gene ID" value="SMAR002110"/>
</dbReference>
<evidence type="ECO:0000313" key="4">
    <source>
        <dbReference type="EnsemblMetazoa" id="SMAR002110-PA"/>
    </source>
</evidence>
<dbReference type="InterPro" id="IPR008271">
    <property type="entry name" value="Ser/Thr_kinase_AS"/>
</dbReference>
<evidence type="ECO:0000256" key="2">
    <source>
        <dbReference type="SAM" id="MobiDB-lite"/>
    </source>
</evidence>
<dbReference type="InterPro" id="IPR001245">
    <property type="entry name" value="Ser-Thr/Tyr_kinase_cat_dom"/>
</dbReference>
<dbReference type="AlphaFoldDB" id="T1IMB1"/>
<dbReference type="Proteomes" id="UP000014500">
    <property type="component" value="Unassembled WGS sequence"/>
</dbReference>
<dbReference type="PROSITE" id="PS50011">
    <property type="entry name" value="PROTEIN_KINASE_DOM"/>
    <property type="match status" value="1"/>
</dbReference>
<evidence type="ECO:0000259" key="3">
    <source>
        <dbReference type="PROSITE" id="PS50011"/>
    </source>
</evidence>
<dbReference type="PhylomeDB" id="T1IMB1"/>
<organism evidence="4 5">
    <name type="scientific">Strigamia maritima</name>
    <name type="common">European centipede</name>
    <name type="synonym">Geophilus maritimus</name>
    <dbReference type="NCBI Taxonomy" id="126957"/>
    <lineage>
        <taxon>Eukaryota</taxon>
        <taxon>Metazoa</taxon>
        <taxon>Ecdysozoa</taxon>
        <taxon>Arthropoda</taxon>
        <taxon>Myriapoda</taxon>
        <taxon>Chilopoda</taxon>
        <taxon>Pleurostigmophora</taxon>
        <taxon>Geophilomorpha</taxon>
        <taxon>Linotaeniidae</taxon>
        <taxon>Strigamia</taxon>
    </lineage>
</organism>
<reference evidence="4" key="2">
    <citation type="submission" date="2015-02" db="UniProtKB">
        <authorList>
            <consortium name="EnsemblMetazoa"/>
        </authorList>
    </citation>
    <scope>IDENTIFICATION</scope>
</reference>
<sequence length="473" mass="54625">MWRKGNTGEVDLDTGDTCLKLPEGQVLKDGTGQKWILGQVIGAGAYGEVYSGKQIVSDLYDGRHQLIFAEINLEKWRKKLKFKFLGMPKFISHGLNKINGIKYQFLVMERFGDDLQKFLTKSGNRFSDKTVVNLGIQILNVLEYLHGCLCVHNDVKALNIVVDLTCCDRVYLINFGLCKYYRWKYNGKLKTKKEYEILVPKHYGSLCFASRDGHDGVISRRGDLEALAYNLLLWSSGKLPWEKEATWKNRNVVQSSKLNYFEDVDKLFDECYGDTTPCPGLKEFFNYIRTLEYQDAPNYDGCRQFLKEGFAKTGIENNGKLDLNKVADDSTRLEMEPKQKQQEPKQKQQEPKQKQQEPKQKQQEPKQKQQEPKQKQQEPKQEQQEPKRKSRKRGGRTLNEQLPVKRPRRGSCIPIQSDDGNDVKGKMNRKPMKNVKRKILSLVLVHDNGKEVPISPEYCFNLTGTRTEIKGKI</sequence>
<dbReference type="InterPro" id="IPR050235">
    <property type="entry name" value="CK1_Ser-Thr_kinase"/>
</dbReference>
<dbReference type="InterPro" id="IPR000719">
    <property type="entry name" value="Prot_kinase_dom"/>
</dbReference>
<dbReference type="SMART" id="SM00220">
    <property type="entry name" value="S_TKc"/>
    <property type="match status" value="1"/>
</dbReference>
<evidence type="ECO:0000313" key="5">
    <source>
        <dbReference type="Proteomes" id="UP000014500"/>
    </source>
</evidence>
<reference evidence="5" key="1">
    <citation type="submission" date="2011-05" db="EMBL/GenBank/DDBJ databases">
        <authorList>
            <person name="Richards S.R."/>
            <person name="Qu J."/>
            <person name="Jiang H."/>
            <person name="Jhangiani S.N."/>
            <person name="Agravi P."/>
            <person name="Goodspeed R."/>
            <person name="Gross S."/>
            <person name="Mandapat C."/>
            <person name="Jackson L."/>
            <person name="Mathew T."/>
            <person name="Pu L."/>
            <person name="Thornton R."/>
            <person name="Saada N."/>
            <person name="Wilczek-Boney K.B."/>
            <person name="Lee S."/>
            <person name="Kovar C."/>
            <person name="Wu Y."/>
            <person name="Scherer S.E."/>
            <person name="Worley K.C."/>
            <person name="Muzny D.M."/>
            <person name="Gibbs R."/>
        </authorList>
    </citation>
    <scope>NUCLEOTIDE SEQUENCE</scope>
    <source>
        <strain evidence="5">Brora</strain>
    </source>
</reference>
<dbReference type="GO" id="GO:0005524">
    <property type="term" value="F:ATP binding"/>
    <property type="evidence" value="ECO:0007669"/>
    <property type="project" value="InterPro"/>
</dbReference>
<keyword evidence="5" id="KW-1185">Reference proteome</keyword>
<dbReference type="InterPro" id="IPR011009">
    <property type="entry name" value="Kinase-like_dom_sf"/>
</dbReference>
<evidence type="ECO:0000256" key="1">
    <source>
        <dbReference type="ARBA" id="ARBA00012513"/>
    </source>
</evidence>
<dbReference type="GO" id="GO:0006950">
    <property type="term" value="P:response to stress"/>
    <property type="evidence" value="ECO:0007669"/>
    <property type="project" value="UniProtKB-ARBA"/>
</dbReference>
<protein>
    <recommendedName>
        <fullName evidence="1">non-specific serine/threonine protein kinase</fullName>
        <ecNumber evidence="1">2.7.11.1</ecNumber>
    </recommendedName>
</protein>
<dbReference type="PANTHER" id="PTHR11909">
    <property type="entry name" value="CASEIN KINASE-RELATED"/>
    <property type="match status" value="1"/>
</dbReference>
<dbReference type="EC" id="2.7.11.1" evidence="1"/>
<dbReference type="STRING" id="126957.T1IMB1"/>
<dbReference type="eggNOG" id="KOG1164">
    <property type="taxonomic scope" value="Eukaryota"/>
</dbReference>
<dbReference type="PROSITE" id="PS00108">
    <property type="entry name" value="PROTEIN_KINASE_ST"/>
    <property type="match status" value="1"/>
</dbReference>
<feature type="region of interest" description="Disordered" evidence="2">
    <location>
        <begin position="334"/>
        <end position="428"/>
    </location>
</feature>
<accession>T1IMB1</accession>